<keyword evidence="2" id="KW-1185">Reference proteome</keyword>
<protein>
    <submittedName>
        <fullName evidence="1">Uncharacterized protein</fullName>
    </submittedName>
</protein>
<comment type="caution">
    <text evidence="1">The sequence shown here is derived from an EMBL/GenBank/DDBJ whole genome shotgun (WGS) entry which is preliminary data.</text>
</comment>
<dbReference type="AlphaFoldDB" id="A0A9P9JK03"/>
<gene>
    <name evidence="1" type="ORF">EDB81DRAFT_879970</name>
</gene>
<accession>A0A9P9JK03</accession>
<sequence length="358" mass="39629">MADLILSQELIYVCADALYTRGIAYLIREVDTDVNCKPSGPQFTGKSVFGVAVSAASKYSTPQSRSKLTFLINHSAVINGCGIAQAADSSLDTTLTWLNEADLAESFKQTEILHLGQVVREKGLDVRAVEVPMRKAVIYQAQHSFETHFATGDWYSQQRWKDIAKAEEALESASCVCNPLKGYSHLDTTAISQELKVCFLDCSISIAPFKSWGCSSLFLIDVDPFDASELFERILWLISPFPKKRLISKLAGIVGINVWVRMLHIQYLRILETLVREDQGSSHYGTISYTLEGISTMDDGPTRRLITVLQIFGPDRPVLGAENDDFPLLLKAALLDSQENYPLRRLLASGVSVLSVAD</sequence>
<organism evidence="1 2">
    <name type="scientific">Dactylonectria macrodidyma</name>
    <dbReference type="NCBI Taxonomy" id="307937"/>
    <lineage>
        <taxon>Eukaryota</taxon>
        <taxon>Fungi</taxon>
        <taxon>Dikarya</taxon>
        <taxon>Ascomycota</taxon>
        <taxon>Pezizomycotina</taxon>
        <taxon>Sordariomycetes</taxon>
        <taxon>Hypocreomycetidae</taxon>
        <taxon>Hypocreales</taxon>
        <taxon>Nectriaceae</taxon>
        <taxon>Dactylonectria</taxon>
    </lineage>
</organism>
<evidence type="ECO:0000313" key="2">
    <source>
        <dbReference type="Proteomes" id="UP000738349"/>
    </source>
</evidence>
<proteinExistence type="predicted"/>
<dbReference type="EMBL" id="JAGMUV010000004">
    <property type="protein sequence ID" value="KAH7161650.1"/>
    <property type="molecule type" value="Genomic_DNA"/>
</dbReference>
<evidence type="ECO:0000313" key="1">
    <source>
        <dbReference type="EMBL" id="KAH7161650.1"/>
    </source>
</evidence>
<reference evidence="1" key="1">
    <citation type="journal article" date="2021" name="Nat. Commun.">
        <title>Genetic determinants of endophytism in the Arabidopsis root mycobiome.</title>
        <authorList>
            <person name="Mesny F."/>
            <person name="Miyauchi S."/>
            <person name="Thiergart T."/>
            <person name="Pickel B."/>
            <person name="Atanasova L."/>
            <person name="Karlsson M."/>
            <person name="Huettel B."/>
            <person name="Barry K.W."/>
            <person name="Haridas S."/>
            <person name="Chen C."/>
            <person name="Bauer D."/>
            <person name="Andreopoulos W."/>
            <person name="Pangilinan J."/>
            <person name="LaButti K."/>
            <person name="Riley R."/>
            <person name="Lipzen A."/>
            <person name="Clum A."/>
            <person name="Drula E."/>
            <person name="Henrissat B."/>
            <person name="Kohler A."/>
            <person name="Grigoriev I.V."/>
            <person name="Martin F.M."/>
            <person name="Hacquard S."/>
        </authorList>
    </citation>
    <scope>NUCLEOTIDE SEQUENCE</scope>
    <source>
        <strain evidence="1">MPI-CAGE-AT-0147</strain>
    </source>
</reference>
<name>A0A9P9JK03_9HYPO</name>
<dbReference type="Proteomes" id="UP000738349">
    <property type="component" value="Unassembled WGS sequence"/>
</dbReference>